<dbReference type="AlphaFoldDB" id="A0A3A9YGN4"/>
<dbReference type="EMBL" id="RBAL01000034">
    <property type="protein sequence ID" value="RKN35973.1"/>
    <property type="molecule type" value="Genomic_DNA"/>
</dbReference>
<evidence type="ECO:0000313" key="2">
    <source>
        <dbReference type="Proteomes" id="UP000272474"/>
    </source>
</evidence>
<name>A0A3A9YGN4_9ACTN</name>
<dbReference type="RefSeq" id="WP_120685077.1">
    <property type="nucleotide sequence ID" value="NZ_RBAL01000034.1"/>
</dbReference>
<organism evidence="1 2">
    <name type="scientific">Streptomyces hoynatensis</name>
    <dbReference type="NCBI Taxonomy" id="1141874"/>
    <lineage>
        <taxon>Bacteria</taxon>
        <taxon>Bacillati</taxon>
        <taxon>Actinomycetota</taxon>
        <taxon>Actinomycetes</taxon>
        <taxon>Kitasatosporales</taxon>
        <taxon>Streptomycetaceae</taxon>
        <taxon>Streptomyces</taxon>
    </lineage>
</organism>
<keyword evidence="2" id="KW-1185">Reference proteome</keyword>
<comment type="caution">
    <text evidence="1">The sequence shown here is derived from an EMBL/GenBank/DDBJ whole genome shotgun (WGS) entry which is preliminary data.</text>
</comment>
<accession>A0A3A9YGN4</accession>
<proteinExistence type="predicted"/>
<dbReference type="Proteomes" id="UP000272474">
    <property type="component" value="Unassembled WGS sequence"/>
</dbReference>
<protein>
    <submittedName>
        <fullName evidence="1">Uncharacterized protein</fullName>
    </submittedName>
</protein>
<dbReference type="OrthoDB" id="5244088at2"/>
<sequence length="72" mass="7999">MSNRTLADDPDVTTDWEIADRWGGRLLLETCLDGEGLLLLTSGDGVHLSIEQLRELAIKILGWNYDPEATNT</sequence>
<evidence type="ECO:0000313" key="1">
    <source>
        <dbReference type="EMBL" id="RKN35973.1"/>
    </source>
</evidence>
<reference evidence="1 2" key="1">
    <citation type="journal article" date="2014" name="Int. J. Syst. Evol. Microbiol.">
        <title>Streptomyces hoynatensis sp. nov., isolated from deep marine sediment.</title>
        <authorList>
            <person name="Veyisoglu A."/>
            <person name="Sahin N."/>
        </authorList>
    </citation>
    <scope>NUCLEOTIDE SEQUENCE [LARGE SCALE GENOMIC DNA]</scope>
    <source>
        <strain evidence="1 2">KCTC 29097</strain>
    </source>
</reference>
<gene>
    <name evidence="1" type="ORF">D7294_30550</name>
</gene>